<keyword evidence="4" id="KW-1185">Reference proteome</keyword>
<comment type="caution">
    <text evidence="3">The sequence shown here is derived from an EMBL/GenBank/DDBJ whole genome shotgun (WGS) entry which is preliminary data.</text>
</comment>
<evidence type="ECO:0000256" key="2">
    <source>
        <dbReference type="SAM" id="Phobius"/>
    </source>
</evidence>
<evidence type="ECO:0000313" key="4">
    <source>
        <dbReference type="Proteomes" id="UP000030023"/>
    </source>
</evidence>
<dbReference type="EMBL" id="AXCV01000219">
    <property type="protein sequence ID" value="KGO31762.1"/>
    <property type="molecule type" value="Genomic_DNA"/>
</dbReference>
<protein>
    <recommendedName>
        <fullName evidence="5">Motility protein B-like N-terminal domain-containing protein</fullName>
    </recommendedName>
</protein>
<evidence type="ECO:0008006" key="5">
    <source>
        <dbReference type="Google" id="ProtNLM"/>
    </source>
</evidence>
<keyword evidence="2" id="KW-1133">Transmembrane helix</keyword>
<name>A0ABR4XQL4_9LACO</name>
<dbReference type="Proteomes" id="UP000030023">
    <property type="component" value="Unassembled WGS sequence"/>
</dbReference>
<proteinExistence type="predicted"/>
<feature type="transmembrane region" description="Helical" evidence="2">
    <location>
        <begin position="26"/>
        <end position="50"/>
    </location>
</feature>
<reference evidence="3 4" key="1">
    <citation type="journal article" date="2014" name="Antonie Van Leeuwenhoek">
        <title>Oenococcus alcoholitolerans sp. nov., a lactic acid bacteria isolated from cachaca and ethanol fermentation processes.</title>
        <authorList>
            <person name="Badotti F."/>
            <person name="Moreira A.P."/>
            <person name="Tonon L.A."/>
            <person name="de Lucena B.T."/>
            <person name="Gomes Fde C."/>
            <person name="Kruger R."/>
            <person name="Thompson C.C."/>
            <person name="de Morais M.A.Jr."/>
            <person name="Rosa C.A."/>
            <person name="Thompson F.L."/>
        </authorList>
    </citation>
    <scope>NUCLEOTIDE SEQUENCE [LARGE SCALE GENOMIC DNA]</scope>
    <source>
        <strain evidence="3 4">UFRJ-M7.2.18</strain>
    </source>
</reference>
<keyword evidence="2" id="KW-0472">Membrane</keyword>
<keyword evidence="2" id="KW-0812">Transmembrane</keyword>
<organism evidence="3 4">
    <name type="scientific">Oenococcus alcoholitolerans</name>
    <dbReference type="NCBI Taxonomy" id="931074"/>
    <lineage>
        <taxon>Bacteria</taxon>
        <taxon>Bacillati</taxon>
        <taxon>Bacillota</taxon>
        <taxon>Bacilli</taxon>
        <taxon>Lactobacillales</taxon>
        <taxon>Lactobacillaceae</taxon>
        <taxon>Oenococcus</taxon>
    </lineage>
</organism>
<evidence type="ECO:0000313" key="3">
    <source>
        <dbReference type="EMBL" id="KGO31762.1"/>
    </source>
</evidence>
<gene>
    <name evidence="3" type="ORF">Q757_05200</name>
</gene>
<evidence type="ECO:0000256" key="1">
    <source>
        <dbReference type="SAM" id="MobiDB-lite"/>
    </source>
</evidence>
<sequence length="76" mass="8973">MSDFNTNKEIVSSGPYRRRSKSSDRFFVSLVWIDISLFIIFILFLVFKIISNEPLFSPDSLPDRVMDIISDWLRKL</sequence>
<feature type="region of interest" description="Disordered" evidence="1">
    <location>
        <begin position="1"/>
        <end position="21"/>
    </location>
</feature>
<feature type="compositionally biased region" description="Polar residues" evidence="1">
    <location>
        <begin position="1"/>
        <end position="10"/>
    </location>
</feature>
<accession>A0ABR4XQL4</accession>